<dbReference type="KEGG" id="lce:LC2W_1211"/>
<feature type="compositionally biased region" description="Polar residues" evidence="1">
    <location>
        <begin position="267"/>
        <end position="281"/>
    </location>
</feature>
<keyword evidence="2" id="KW-1133">Transmembrane helix</keyword>
<accession>A0A5Q8BS52</accession>
<feature type="transmembrane region" description="Helical" evidence="2">
    <location>
        <begin position="78"/>
        <end position="99"/>
    </location>
</feature>
<dbReference type="AlphaFoldDB" id="A0A5Q8BS52"/>
<keyword evidence="2" id="KW-0472">Membrane</keyword>
<keyword evidence="2" id="KW-0812">Transmembrane</keyword>
<organism evidence="4 5">
    <name type="scientific">Lacticaseibacillus paracasei</name>
    <name type="common">Lactobacillus paracasei</name>
    <dbReference type="NCBI Taxonomy" id="1597"/>
    <lineage>
        <taxon>Bacteria</taxon>
        <taxon>Bacillati</taxon>
        <taxon>Bacillota</taxon>
        <taxon>Bacilli</taxon>
        <taxon>Lactobacillales</taxon>
        <taxon>Lactobacillaceae</taxon>
        <taxon>Lacticaseibacillus</taxon>
    </lineage>
</organism>
<feature type="region of interest" description="Disordered" evidence="1">
    <location>
        <begin position="36"/>
        <end position="63"/>
    </location>
</feature>
<feature type="region of interest" description="Disordered" evidence="1">
    <location>
        <begin position="267"/>
        <end position="325"/>
    </location>
</feature>
<name>A0A5Q8BS52_LACPA</name>
<feature type="compositionally biased region" description="Polar residues" evidence="1">
    <location>
        <begin position="295"/>
        <end position="306"/>
    </location>
</feature>
<dbReference type="PANTHER" id="PTHR40038:SF1">
    <property type="entry name" value="MEMBRANE-ASSOCIATED PROTEIN TCAA"/>
    <property type="match status" value="1"/>
</dbReference>
<protein>
    <submittedName>
        <fullName evidence="4">Zinc-ribbon domain-containing protein</fullName>
    </submittedName>
</protein>
<sequence length="398" mass="43273">MQDVLKFCPNCGQPIKPTDDFCPNCGFDLRKARLEAQSTQEPASTPPAEAPKATQSATVAASTQPAQQQVHKHRRWPWIVVGAVVVLLGAAYLGGSMYYGQNRQVAELADEMTSGDADDMAEVAIANDGTPLTESDLKPLARLTKNRLYRSTLRTMIMDKQTNGMVQVVKQGSYLLLFPKYKVKLGTANVTVKTNLDAAAFTMDGNQIQPENRSGSYTIASQLPGLYALKLSGTHEGSTKDFNREVIVPLKGQPEALTLDAATAAKTVTPTHDATSGSSTSESHDDDDDDDYNDNGVTKTNRQYPSDASKRNDNHSTDGVVGRWESGDTATFNFNSDGTYTATSNGTPTNGKWEVVYRDGNILNIKFTKDDGSSVVEPFALDDGDLIETNLKIKWDRD</sequence>
<dbReference type="EMBL" id="PKQJ01000008">
    <property type="protein sequence ID" value="PLC46277.1"/>
    <property type="molecule type" value="Genomic_DNA"/>
</dbReference>
<dbReference type="Proteomes" id="UP000234512">
    <property type="component" value="Unassembled WGS sequence"/>
</dbReference>
<feature type="compositionally biased region" description="Acidic residues" evidence="1">
    <location>
        <begin position="284"/>
        <end position="293"/>
    </location>
</feature>
<evidence type="ECO:0000313" key="4">
    <source>
        <dbReference type="EMBL" id="PLC46277.1"/>
    </source>
</evidence>
<reference evidence="4 5" key="1">
    <citation type="journal article" date="2018" name="Genome Announc.">
        <title>Draft Genome Sequence of Lactobacillus paracasei DUP 13076, Which Exhibits Potent Antipathogenic Effects against Salmonella enterica Serovars Enteritidis, Typhimurium, and Heidelberg.</title>
        <authorList>
            <person name="Muyyarikkandy M.S."/>
            <person name="Alqahtani F.H."/>
            <person name="Mandoiu I."/>
            <person name="Amalaradjou M.A."/>
        </authorList>
    </citation>
    <scope>NUCLEOTIDE SEQUENCE [LARGE SCALE GENOMIC DNA]</scope>
    <source>
        <strain evidence="4 5">DUP 13076</strain>
    </source>
</reference>
<dbReference type="PANTHER" id="PTHR40038">
    <property type="entry name" value="MEMBRANE-ASSOCIATED PROTEIN TCAA"/>
    <property type="match status" value="1"/>
</dbReference>
<dbReference type="RefSeq" id="WP_012491391.1">
    <property type="nucleotide sequence ID" value="NC_010999.1"/>
</dbReference>
<evidence type="ECO:0000313" key="5">
    <source>
        <dbReference type="Proteomes" id="UP000234512"/>
    </source>
</evidence>
<accession>K0MUG0</accession>
<evidence type="ECO:0000259" key="3">
    <source>
        <dbReference type="Pfam" id="PF13240"/>
    </source>
</evidence>
<gene>
    <name evidence="4" type="ORF">C0Q90_08565</name>
</gene>
<feature type="domain" description="Zinc-ribbon" evidence="3">
    <location>
        <begin position="7"/>
        <end position="29"/>
    </location>
</feature>
<comment type="caution">
    <text evidence="4">The sequence shown here is derived from an EMBL/GenBank/DDBJ whole genome shotgun (WGS) entry which is preliminary data.</text>
</comment>
<dbReference type="Pfam" id="PF13240">
    <property type="entry name" value="Zn_Ribbon_1"/>
    <property type="match status" value="1"/>
</dbReference>
<proteinExistence type="predicted"/>
<dbReference type="InterPro" id="IPR026870">
    <property type="entry name" value="Zinc_ribbon_dom"/>
</dbReference>
<evidence type="ECO:0000256" key="2">
    <source>
        <dbReference type="SAM" id="Phobius"/>
    </source>
</evidence>
<evidence type="ECO:0000256" key="1">
    <source>
        <dbReference type="SAM" id="MobiDB-lite"/>
    </source>
</evidence>
<feature type="compositionally biased region" description="Low complexity" evidence="1">
    <location>
        <begin position="53"/>
        <end position="63"/>
    </location>
</feature>